<dbReference type="Proteomes" id="UP000006552">
    <property type="component" value="Plasmid 1"/>
</dbReference>
<dbReference type="EMBL" id="CR555307">
    <property type="protein sequence ID" value="CAI10432.1"/>
    <property type="molecule type" value="Genomic_DNA"/>
</dbReference>
<evidence type="ECO:0000313" key="1">
    <source>
        <dbReference type="EMBL" id="CAI10432.1"/>
    </source>
</evidence>
<gene>
    <name evidence="1" type="ORF">p1B243</name>
</gene>
<evidence type="ECO:0008006" key="3">
    <source>
        <dbReference type="Google" id="ProtNLM"/>
    </source>
</evidence>
<organism evidence="1 2">
    <name type="scientific">Aromatoleum aromaticum (strain DSM 19018 / LMG 30748 / EbN1)</name>
    <name type="common">Azoarcus sp. (strain EbN1)</name>
    <dbReference type="NCBI Taxonomy" id="76114"/>
    <lineage>
        <taxon>Bacteria</taxon>
        <taxon>Pseudomonadati</taxon>
        <taxon>Pseudomonadota</taxon>
        <taxon>Betaproteobacteria</taxon>
        <taxon>Rhodocyclales</taxon>
        <taxon>Rhodocyclaceae</taxon>
        <taxon>Aromatoleum</taxon>
    </lineage>
</organism>
<dbReference type="HOGENOM" id="CLU_1830977_0_0_4"/>
<dbReference type="KEGG" id="eba:p1B243"/>
<keyword evidence="1" id="KW-0614">Plasmid</keyword>
<keyword evidence="2" id="KW-1185">Reference proteome</keyword>
<protein>
    <recommendedName>
        <fullName evidence="3">NfeD-like C-terminal domain-containing protein</fullName>
    </recommendedName>
</protein>
<proteinExistence type="predicted"/>
<evidence type="ECO:0000313" key="2">
    <source>
        <dbReference type="Proteomes" id="UP000006552"/>
    </source>
</evidence>
<accession>Q5NWY2</accession>
<dbReference type="AlphaFoldDB" id="Q5NWY2"/>
<name>Q5NWY2_AROAE</name>
<reference evidence="1 2" key="1">
    <citation type="journal article" date="2005" name="Arch. Microbiol.">
        <title>The genome sequence of an anaerobic aromatic-degrading denitrifying bacterium, strain EbN1.</title>
        <authorList>
            <person name="Rabus R."/>
            <person name="Kube M."/>
            <person name="Heider J."/>
            <person name="Beck A."/>
            <person name="Heitmann K."/>
            <person name="Widdel F."/>
            <person name="Reinhardt R."/>
        </authorList>
    </citation>
    <scope>NUCLEOTIDE SEQUENCE [LARGE SCALE GENOMIC DNA]</scope>
    <source>
        <strain evidence="1 2">EbN1</strain>
        <plasmid evidence="2">Plasmid pAzo1</plasmid>
    </source>
</reference>
<sequence length="140" mass="14944">MTFFSNLPADYWWMLAAGGLALIDQFMPRKGLRWVAVAAGLTSGLVLVGLVISIEIQALIFVLFTVTFGACRYLKKVFSGQLPGSGYASILTIGEDGSVTAEFEKASWSAIILEGEVQPGDRVGVAAVSNGVLWCTKARP</sequence>
<dbReference type="RefSeq" id="WP_011254747.1">
    <property type="nucleotide sequence ID" value="NC_006823.1"/>
</dbReference>
<geneLocation type="plasmid" evidence="2">
    <name>pAzo1</name>
</geneLocation>